<evidence type="ECO:0000256" key="1">
    <source>
        <dbReference type="SAM" id="MobiDB-lite"/>
    </source>
</evidence>
<name>A0A3L6F537_MAIZE</name>
<evidence type="ECO:0000313" key="2">
    <source>
        <dbReference type="EMBL" id="PWZ27963.1"/>
    </source>
</evidence>
<comment type="caution">
    <text evidence="2">The sequence shown here is derived from an EMBL/GenBank/DDBJ whole genome shotgun (WGS) entry which is preliminary data.</text>
</comment>
<dbReference type="AlphaFoldDB" id="A0A3L6F537"/>
<reference evidence="2" key="1">
    <citation type="journal article" date="2018" name="Nat. Genet.">
        <title>Extensive intraspecific gene order and gene structural variations between Mo17 and other maize genomes.</title>
        <authorList>
            <person name="Sun S."/>
            <person name="Zhou Y."/>
            <person name="Chen J."/>
            <person name="Shi J."/>
            <person name="Zhao H."/>
            <person name="Zhao H."/>
            <person name="Song W."/>
            <person name="Zhang M."/>
            <person name="Cui Y."/>
            <person name="Dong X."/>
            <person name="Liu H."/>
            <person name="Ma X."/>
            <person name="Jiao Y."/>
            <person name="Wang B."/>
            <person name="Wei X."/>
            <person name="Stein J.C."/>
            <person name="Glaubitz J.C."/>
            <person name="Lu F."/>
            <person name="Yu G."/>
            <person name="Liang C."/>
            <person name="Fengler K."/>
            <person name="Li B."/>
            <person name="Rafalski A."/>
            <person name="Schnable P.S."/>
            <person name="Ware D.H."/>
            <person name="Buckler E.S."/>
            <person name="Lai J."/>
        </authorList>
    </citation>
    <scope>NUCLEOTIDE SEQUENCE [LARGE SCALE GENOMIC DNA]</scope>
    <source>
        <tissue evidence="2">Seedling</tissue>
    </source>
</reference>
<feature type="region of interest" description="Disordered" evidence="1">
    <location>
        <begin position="1"/>
        <end position="23"/>
    </location>
</feature>
<accession>A0A3L6F537</accession>
<dbReference type="Proteomes" id="UP000251960">
    <property type="component" value="Chromosome 4"/>
</dbReference>
<dbReference type="EMBL" id="NCVQ01000005">
    <property type="protein sequence ID" value="PWZ27963.1"/>
    <property type="molecule type" value="Genomic_DNA"/>
</dbReference>
<organism evidence="2">
    <name type="scientific">Zea mays</name>
    <name type="common">Maize</name>
    <dbReference type="NCBI Taxonomy" id="4577"/>
    <lineage>
        <taxon>Eukaryota</taxon>
        <taxon>Viridiplantae</taxon>
        <taxon>Streptophyta</taxon>
        <taxon>Embryophyta</taxon>
        <taxon>Tracheophyta</taxon>
        <taxon>Spermatophyta</taxon>
        <taxon>Magnoliopsida</taxon>
        <taxon>Liliopsida</taxon>
        <taxon>Poales</taxon>
        <taxon>Poaceae</taxon>
        <taxon>PACMAD clade</taxon>
        <taxon>Panicoideae</taxon>
        <taxon>Andropogonodae</taxon>
        <taxon>Andropogoneae</taxon>
        <taxon>Tripsacinae</taxon>
        <taxon>Zea</taxon>
    </lineage>
</organism>
<protein>
    <submittedName>
        <fullName evidence="2">Uncharacterized protein</fullName>
    </submittedName>
</protein>
<sequence length="75" mass="8573">MRQEGPARPPGTGAEAEDGSGAGSARRIFQEFALFEILKKRNPSNALLMLGKRNYMVKHHYWVMILMHSQRSQWS</sequence>
<proteinExistence type="predicted"/>
<gene>
    <name evidence="2" type="ORF">Zm00014a_031449</name>
</gene>